<dbReference type="SUPFAM" id="SSF56104">
    <property type="entry name" value="SAICAR synthase-like"/>
    <property type="match status" value="1"/>
</dbReference>
<name>A0A2P4YY56_9CRYT</name>
<evidence type="ECO:0000256" key="1">
    <source>
        <dbReference type="ARBA" id="ARBA00007374"/>
    </source>
</evidence>
<keyword evidence="4 8" id="KW-0418">Kinase</keyword>
<proteinExistence type="inferred from homology"/>
<dbReference type="VEuPathDB" id="CryptoDB:CmeUKMEL1_03890"/>
<protein>
    <recommendedName>
        <fullName evidence="8">Kinase</fullName>
        <ecNumber evidence="8">2.7.-.-</ecNumber>
    </recommendedName>
</protein>
<dbReference type="GO" id="GO:0005524">
    <property type="term" value="F:ATP binding"/>
    <property type="evidence" value="ECO:0007669"/>
    <property type="project" value="UniProtKB-KW"/>
</dbReference>
<dbReference type="GO" id="GO:0047326">
    <property type="term" value="F:inositol-1,3,4,6-tetrakisphosphate 5-kinase activity"/>
    <property type="evidence" value="ECO:0007669"/>
    <property type="project" value="RHEA"/>
</dbReference>
<keyword evidence="10" id="KW-1185">Reference proteome</keyword>
<keyword evidence="5" id="KW-0067">ATP-binding</keyword>
<keyword evidence="3" id="KW-0547">Nucleotide-binding</keyword>
<evidence type="ECO:0000256" key="4">
    <source>
        <dbReference type="ARBA" id="ARBA00022777"/>
    </source>
</evidence>
<dbReference type="EMBL" id="JIBK01000006">
    <property type="protein sequence ID" value="POM82737.1"/>
    <property type="molecule type" value="Genomic_DNA"/>
</dbReference>
<evidence type="ECO:0000313" key="9">
    <source>
        <dbReference type="EMBL" id="POM82737.1"/>
    </source>
</evidence>
<dbReference type="GO" id="GO:0005634">
    <property type="term" value="C:nucleus"/>
    <property type="evidence" value="ECO:0007669"/>
    <property type="project" value="TreeGrafter"/>
</dbReference>
<dbReference type="GO" id="GO:0005737">
    <property type="term" value="C:cytoplasm"/>
    <property type="evidence" value="ECO:0007669"/>
    <property type="project" value="TreeGrafter"/>
</dbReference>
<reference evidence="9 10" key="1">
    <citation type="submission" date="2014-04" db="EMBL/GenBank/DDBJ databases">
        <title>Comparative Genomics of Cryptosporidium Species.</title>
        <authorList>
            <person name="Silva J.C."/>
            <person name="Su Q."/>
            <person name="Chalmers R."/>
            <person name="Chibucos M.C."/>
            <person name="Elwin K."/>
            <person name="Godinez A."/>
            <person name="Guo F."/>
            <person name="Huynh K."/>
            <person name="Orvis J."/>
            <person name="Ott S."/>
            <person name="Sadzewicz L."/>
            <person name="Sengamalay N."/>
            <person name="Shetty A."/>
            <person name="Sun M."/>
            <person name="Tallon L."/>
            <person name="Xiao L."/>
            <person name="Zhang H."/>
            <person name="Fraser C.M."/>
            <person name="Zhu G."/>
            <person name="Kissinger J."/>
            <person name="Widmer G."/>
        </authorList>
    </citation>
    <scope>NUCLEOTIDE SEQUENCE [LARGE SCALE GENOMIC DNA]</scope>
    <source>
        <strain evidence="9 10">UKMEL1</strain>
    </source>
</reference>
<dbReference type="GO" id="GO:0032958">
    <property type="term" value="P:inositol phosphate biosynthetic process"/>
    <property type="evidence" value="ECO:0007669"/>
    <property type="project" value="InterPro"/>
</dbReference>
<evidence type="ECO:0000313" key="10">
    <source>
        <dbReference type="Proteomes" id="UP000236928"/>
    </source>
</evidence>
<comment type="catalytic activity">
    <reaction evidence="6">
        <text>1D-myo-inositol 1,4,5-trisphosphate + 2 ATP = 1D-myo-inositol 1,3,4,5,6-pentakisphosphate + 2 ADP + 2 H(+)</text>
        <dbReference type="Rhea" id="RHEA:32359"/>
        <dbReference type="ChEBI" id="CHEBI:15378"/>
        <dbReference type="ChEBI" id="CHEBI:30616"/>
        <dbReference type="ChEBI" id="CHEBI:57733"/>
        <dbReference type="ChEBI" id="CHEBI:203600"/>
        <dbReference type="ChEBI" id="CHEBI:456216"/>
        <dbReference type="EC" id="2.7.1.151"/>
    </reaction>
</comment>
<evidence type="ECO:0000256" key="7">
    <source>
        <dbReference type="ARBA" id="ARBA00036525"/>
    </source>
</evidence>
<dbReference type="InterPro" id="IPR038286">
    <property type="entry name" value="IPK_sf"/>
</dbReference>
<dbReference type="EC" id="2.7.-.-" evidence="8"/>
<dbReference type="Pfam" id="PF03770">
    <property type="entry name" value="IPK"/>
    <property type="match status" value="1"/>
</dbReference>
<keyword evidence="2 8" id="KW-0808">Transferase</keyword>
<evidence type="ECO:0000256" key="6">
    <source>
        <dbReference type="ARBA" id="ARBA00036164"/>
    </source>
</evidence>
<evidence type="ECO:0000256" key="2">
    <source>
        <dbReference type="ARBA" id="ARBA00022679"/>
    </source>
</evidence>
<evidence type="ECO:0000256" key="3">
    <source>
        <dbReference type="ARBA" id="ARBA00022741"/>
    </source>
</evidence>
<evidence type="ECO:0000256" key="5">
    <source>
        <dbReference type="ARBA" id="ARBA00022840"/>
    </source>
</evidence>
<dbReference type="InterPro" id="IPR005522">
    <property type="entry name" value="IPK"/>
</dbReference>
<dbReference type="Gene3D" id="3.30.470.160">
    <property type="entry name" value="Inositol polyphosphate kinase"/>
    <property type="match status" value="1"/>
</dbReference>
<accession>A0A2P4YY56</accession>
<dbReference type="PANTHER" id="PTHR12400:SF51">
    <property type="entry name" value="INOSITOL POLYPHOSPHATE MULTIKINASE"/>
    <property type="match status" value="1"/>
</dbReference>
<evidence type="ECO:0000256" key="8">
    <source>
        <dbReference type="RuleBase" id="RU363090"/>
    </source>
</evidence>
<organism evidence="9 10">
    <name type="scientific">Cryptosporidium meleagridis</name>
    <dbReference type="NCBI Taxonomy" id="93969"/>
    <lineage>
        <taxon>Eukaryota</taxon>
        <taxon>Sar</taxon>
        <taxon>Alveolata</taxon>
        <taxon>Apicomplexa</taxon>
        <taxon>Conoidasida</taxon>
        <taxon>Coccidia</taxon>
        <taxon>Eucoccidiorida</taxon>
        <taxon>Eimeriorina</taxon>
        <taxon>Cryptosporidiidae</taxon>
        <taxon>Cryptosporidium</taxon>
    </lineage>
</organism>
<gene>
    <name evidence="9" type="ORF">CmeUKMEL1_03890</name>
</gene>
<dbReference type="OrthoDB" id="2573163at2759"/>
<dbReference type="Proteomes" id="UP000236928">
    <property type="component" value="Unassembled WGS sequence"/>
</dbReference>
<comment type="similarity">
    <text evidence="1 8">Belongs to the inositol phosphokinase (IPK) family.</text>
</comment>
<dbReference type="GO" id="GO:0008440">
    <property type="term" value="F:inositol-1,4,5-trisphosphate 3-kinase activity"/>
    <property type="evidence" value="ECO:0007669"/>
    <property type="project" value="TreeGrafter"/>
</dbReference>
<comment type="catalytic activity">
    <reaction evidence="7">
        <text>1D-myo-inositol 1,3,4,6-tetrakisphosphate + ATP = 1D-myo-inositol 1,3,4,5,6-pentakisphosphate + ADP + H(+)</text>
        <dbReference type="Rhea" id="RHEA:12717"/>
        <dbReference type="ChEBI" id="CHEBI:15378"/>
        <dbReference type="ChEBI" id="CHEBI:30616"/>
        <dbReference type="ChEBI" id="CHEBI:57660"/>
        <dbReference type="ChEBI" id="CHEBI:57733"/>
        <dbReference type="ChEBI" id="CHEBI:456216"/>
        <dbReference type="EC" id="2.7.1.140"/>
    </reaction>
</comment>
<sequence>MCCSSINSFELFPFRVLSTENNERFMGSTLLLTTKDNKYIYKMLKNDNNNELDFYSSIGKQHLLKRHDIIPKFIRFVLIIEIGKNSKKIYLRKSFFNSILNKKIRNLHYFKIESAIEMKNFLSGYSNINIIDLKLGTSWIGESKNDSIYNLREVFSKTFPDEDLAQEFNDIFCKIECIQEKTEFINGMLYKLKSLRKSIKQYMIINNSCQYEIGIRIQGLISDEITISRQRGKELTSNETMKLLSEFLKLSPNLIRLTRKKVELLKFWLERQKSYRFIATSIVLAFDRLNVEKCDIRWLDFTHAFKQNKKNEENFLMNEGLIKGLDSILKSIENIEIKTSR</sequence>
<dbReference type="PANTHER" id="PTHR12400">
    <property type="entry name" value="INOSITOL POLYPHOSPHATE KINASE"/>
    <property type="match status" value="1"/>
</dbReference>
<dbReference type="AlphaFoldDB" id="A0A2P4YY56"/>
<comment type="caution">
    <text evidence="9">The sequence shown here is derived from an EMBL/GenBank/DDBJ whole genome shotgun (WGS) entry which is preliminary data.</text>
</comment>